<keyword evidence="3 5" id="KW-1133">Transmembrane helix</keyword>
<evidence type="ECO:0000256" key="2">
    <source>
        <dbReference type="ARBA" id="ARBA00022692"/>
    </source>
</evidence>
<evidence type="ECO:0000256" key="1">
    <source>
        <dbReference type="ARBA" id="ARBA00004141"/>
    </source>
</evidence>
<evidence type="ECO:0008006" key="8">
    <source>
        <dbReference type="Google" id="ProtNLM"/>
    </source>
</evidence>
<feature type="transmembrane region" description="Helical" evidence="5">
    <location>
        <begin position="57"/>
        <end position="84"/>
    </location>
</feature>
<organism evidence="6 7">
    <name type="scientific">Thalassotalea insulae</name>
    <dbReference type="NCBI Taxonomy" id="2056778"/>
    <lineage>
        <taxon>Bacteria</taxon>
        <taxon>Pseudomonadati</taxon>
        <taxon>Pseudomonadota</taxon>
        <taxon>Gammaproteobacteria</taxon>
        <taxon>Alteromonadales</taxon>
        <taxon>Colwelliaceae</taxon>
        <taxon>Thalassotalea</taxon>
    </lineage>
</organism>
<keyword evidence="4 5" id="KW-0472">Membrane</keyword>
<dbReference type="InterPro" id="IPR019109">
    <property type="entry name" value="MamF_MmsF"/>
</dbReference>
<dbReference type="Proteomes" id="UP001157186">
    <property type="component" value="Unassembled WGS sequence"/>
</dbReference>
<evidence type="ECO:0000313" key="7">
    <source>
        <dbReference type="Proteomes" id="UP001157186"/>
    </source>
</evidence>
<keyword evidence="2 5" id="KW-0812">Transmembrane</keyword>
<sequence>MHYHSDSSMQQDSVRFVSVLAYFTIVGWLIAAVMYGRQKSALSRFHLRQSLGLTLTAAVLAFIPLIGWLLSVLVLVAWFVSVYYACLGQKNVLPILGDFYQIHLDFIK</sequence>
<keyword evidence="7" id="KW-1185">Reference proteome</keyword>
<comment type="caution">
    <text evidence="6">The sequence shown here is derived from an EMBL/GenBank/DDBJ whole genome shotgun (WGS) entry which is preliminary data.</text>
</comment>
<proteinExistence type="predicted"/>
<evidence type="ECO:0000256" key="4">
    <source>
        <dbReference type="ARBA" id="ARBA00023136"/>
    </source>
</evidence>
<accession>A0ABQ6GWY8</accession>
<reference evidence="6 7" key="1">
    <citation type="submission" date="2023-03" db="EMBL/GenBank/DDBJ databases">
        <title>Draft genome sequence of Thalassotalea insulae KCTC 62186T.</title>
        <authorList>
            <person name="Sawabe T."/>
        </authorList>
    </citation>
    <scope>NUCLEOTIDE SEQUENCE [LARGE SCALE GENOMIC DNA]</scope>
    <source>
        <strain evidence="6 7">KCTC 62186</strain>
    </source>
</reference>
<evidence type="ECO:0000313" key="6">
    <source>
        <dbReference type="EMBL" id="GLX80456.1"/>
    </source>
</evidence>
<dbReference type="RefSeq" id="WP_284246454.1">
    <property type="nucleotide sequence ID" value="NZ_BSST01000001.1"/>
</dbReference>
<evidence type="ECO:0000256" key="5">
    <source>
        <dbReference type="SAM" id="Phobius"/>
    </source>
</evidence>
<name>A0ABQ6GWY8_9GAMM</name>
<feature type="transmembrane region" description="Helical" evidence="5">
    <location>
        <begin position="16"/>
        <end position="36"/>
    </location>
</feature>
<dbReference type="Pfam" id="PF09685">
    <property type="entry name" value="MamF_MmsF"/>
    <property type="match status" value="1"/>
</dbReference>
<comment type="subcellular location">
    <subcellularLocation>
        <location evidence="1">Membrane</location>
        <topology evidence="1">Multi-pass membrane protein</topology>
    </subcellularLocation>
</comment>
<gene>
    <name evidence="6" type="ORF">tinsulaeT_37960</name>
</gene>
<dbReference type="EMBL" id="BSST01000001">
    <property type="protein sequence ID" value="GLX80456.1"/>
    <property type="molecule type" value="Genomic_DNA"/>
</dbReference>
<protein>
    <recommendedName>
        <fullName evidence="8">DUF4870 domain-containing protein</fullName>
    </recommendedName>
</protein>
<evidence type="ECO:0000256" key="3">
    <source>
        <dbReference type="ARBA" id="ARBA00022989"/>
    </source>
</evidence>